<dbReference type="SMART" id="SM00219">
    <property type="entry name" value="TyrKc"/>
    <property type="match status" value="1"/>
</dbReference>
<dbReference type="GO" id="GO:0030182">
    <property type="term" value="P:neuron differentiation"/>
    <property type="evidence" value="ECO:0007669"/>
    <property type="project" value="UniProtKB-ARBA"/>
</dbReference>
<evidence type="ECO:0000256" key="1">
    <source>
        <dbReference type="ARBA" id="ARBA00004246"/>
    </source>
</evidence>
<comment type="catalytic activity">
    <reaction evidence="18">
        <text>L-tyrosyl-[protein] + ATP = O-phospho-L-tyrosyl-[protein] + ADP + H(+)</text>
        <dbReference type="Rhea" id="RHEA:10596"/>
        <dbReference type="Rhea" id="RHEA-COMP:10136"/>
        <dbReference type="Rhea" id="RHEA-COMP:20101"/>
        <dbReference type="ChEBI" id="CHEBI:15378"/>
        <dbReference type="ChEBI" id="CHEBI:30616"/>
        <dbReference type="ChEBI" id="CHEBI:46858"/>
        <dbReference type="ChEBI" id="CHEBI:61978"/>
        <dbReference type="ChEBI" id="CHEBI:456216"/>
        <dbReference type="EC" id="2.7.10.2"/>
    </reaction>
</comment>
<evidence type="ECO:0000256" key="10">
    <source>
        <dbReference type="ARBA" id="ARBA00022741"/>
    </source>
</evidence>
<dbReference type="InterPro" id="IPR019749">
    <property type="entry name" value="Band_41_domain"/>
</dbReference>
<feature type="compositionally biased region" description="Polar residues" evidence="21">
    <location>
        <begin position="1739"/>
        <end position="1754"/>
    </location>
</feature>
<keyword evidence="11" id="KW-0418">Kinase</keyword>
<comment type="caution">
    <text evidence="24">The sequence shown here is derived from an EMBL/GenBank/DDBJ whole genome shotgun (WGS) entry which is preliminary data.</text>
</comment>
<evidence type="ECO:0000256" key="7">
    <source>
        <dbReference type="ARBA" id="ARBA00022490"/>
    </source>
</evidence>
<evidence type="ECO:0000256" key="8">
    <source>
        <dbReference type="ARBA" id="ARBA00022553"/>
    </source>
</evidence>
<feature type="compositionally biased region" description="Low complexity" evidence="21">
    <location>
        <begin position="1399"/>
        <end position="1430"/>
    </location>
</feature>
<sequence>MLELVERKTNGISWHGRRTENLADFTNNSKGIFLMKKEKDVSREKRWKRDSRGLLCSLGQLGYNDSSYSPDTLGTWKFHRITRRSHEGMSTGTGDGGGSGGGGVQGGGGGRNTPPHGSPTPMDKATLKVHLPNGGFNVVKFGDAIDVKGIISLVTSRLAVGTRHYRNLYAMRLHHPGSGESYWLHQDTTMYQNELKLYGEFKRAMLILKNPRVERKKFHSKQIYNRSNVQEKYEKKHPHCEWRYELRVRYLPQNLNDLYEKDKVTFYYYYDQVRNDYLYANHAALDQDVAVQLCCLEIRYFFKDMPQMALDKKSNLEYLEREVGLHKFLPRSVLNGMKPKALRKLIQQHFKKVAALSELECMFKFFDLLRAHYRFDQERFICALGSSWSIPVELVIGPDLGISYMAHRGGTVPTRMAEFSQIQSIQTLVSDCKEHAKACIKLRVAGAAETLSITCSSLDQAESLADLIDGYCRLVTGSNTSLWNRKDAHPPKYRQDGFNSPEKNVSKTGTILSEDYAEIVDEEGDYSTPATRDYEIVRNQVELGEIIGEGQFGNVHKGSYKGRDGQTIAVAVKTCKVDADLATAEKFLEEAYIMQQFEHPHIIRLIGVCSEAPIWLVMELARLGEMRAYLQSNKHRLDLATLLLYTFQLSTALSYLESKKFVHRDIAARNVLVSSHNCVKLADFGLSRWVEDQSYYTASKCKLPIKWMAPESINFRRFTTSSDVWMFGVCMWEILMLGVKPFQGVKNNEVIRKLENGERLALPNHCPPRLYSLMSQCWSYEPSKRPTFKEIRETLHEILLEEKHQQQETMRRENRRVQAMSWGADEVPPPKPSRQPQNTAADPAQLTAAAPVSTYIVAQSPEVLAQLLKDNQTRGVCPSVYTTPASPFNTLAVQFQDEDQVLTTAVVSDLPFFDPAISEPTASHDTQSGDSTLSDTNLDSLDSSDTVSPLMSSLNISDTAQTQSPAAGRKQQKVKEMQNLYAVSSKVVGNITGDLYSPVQKFSTSNPIPITTTACGEIYGPVANFTQSSAIVGNLSQSPSVGGNFGENPGNFGPSSLNNQTQFVSGTHVQSPNIGQHSTNITSQAYASGQQPTIASSSSTSNAITAAGSPRINTVNVPISTANAECLYGPVLKFRAQSAQSQSGGDMTCVSSATSFVPSGRSQLVYSPTPIQNLQSQPLYPQNYQHQQIYSNVNQVGQQHIYIPRTQQTQNIQRQTPLQPQSLSYTSSQHTMQQSQTSSANPIYTAHATSVTVVQAQKVQMPNYIPQVQSGMANSQSPASLNVTGNQHQSFGVTQAHGIQARIAAPGVMIQQSSQQHAQPHVPNFILGQHSGYIAPTEQTQVQYSATGFSTQQQVINAVGVKQQVVQVAPTVVKPCAPQVATGIAKITTFVTSKQDEPLTSSTDGTLSGSLISSAVSDSTMSSSSSMTEEAQQDQRGAQSQIFDSGADSFTGIDDEQKLLEQRLLEQQRQSEEDSRWLAREEKRLSIATSGDESASPPIPRSATQSPNHEPHTANTGSLGSDKGPEKEKEKVIVVKKMEPTPTADLDRTNDKVYDCTTSVVRAVMSLSQGVQQSKADQYLELVRRVGIELRALLSSVDALVEILPISAHREVEMAHKVLSKDMAELVTAMKLAQNYSATTLDAEYRKGMLSAAHILAMDAKNLLDVIDSIRIRYPYVDNQICQRQNDKNTSRDSTPEHCIRSSQSGEHFLRRSQSSERQTTTFRQSQSGDLLHRMGQSVDRSLQGSQTDVSGGTSLERRHQIVTNSLERNSTSRRQMATNSLERKRPSLSCNMGPMNNSVNLPPIVPVTCNLVQTVGPVIHPSQSVAMGVSQQSVFTANKSSNETPTTLMCQGVLMYSRQNLEFIVESFAMTCIAMTYLPGTSSNIMTNSIIIDTTTVLRA</sequence>
<dbReference type="InterPro" id="IPR014352">
    <property type="entry name" value="FERM/acyl-CoA-bd_prot_sf"/>
</dbReference>
<dbReference type="PROSITE" id="PS50057">
    <property type="entry name" value="FERM_3"/>
    <property type="match status" value="1"/>
</dbReference>
<evidence type="ECO:0000313" key="24">
    <source>
        <dbReference type="EMBL" id="KAF7418190.1"/>
    </source>
</evidence>
<dbReference type="SUPFAM" id="SSF47031">
    <property type="entry name" value="Second domain of FERM"/>
    <property type="match status" value="1"/>
</dbReference>
<evidence type="ECO:0000256" key="9">
    <source>
        <dbReference type="ARBA" id="ARBA00022679"/>
    </source>
</evidence>
<feature type="compositionally biased region" description="Polar residues" evidence="21">
    <location>
        <begin position="1502"/>
        <end position="1519"/>
    </location>
</feature>
<comment type="similarity">
    <text evidence="19">Belongs to the protein kinase superfamily. Tyr protein kinase family. Fes/fps subfamily.</text>
</comment>
<evidence type="ECO:0000256" key="15">
    <source>
        <dbReference type="ARBA" id="ARBA00023136"/>
    </source>
</evidence>
<dbReference type="Gene3D" id="1.20.80.10">
    <property type="match status" value="1"/>
</dbReference>
<feature type="compositionally biased region" description="Polar residues" evidence="21">
    <location>
        <begin position="1762"/>
        <end position="1781"/>
    </location>
</feature>
<keyword evidence="7" id="KW-0963">Cytoplasm</keyword>
<feature type="compositionally biased region" description="Polar residues" evidence="21">
    <location>
        <begin position="1701"/>
        <end position="1729"/>
    </location>
</feature>
<dbReference type="InterPro" id="IPR000299">
    <property type="entry name" value="FERM_domain"/>
</dbReference>
<dbReference type="InterPro" id="IPR011009">
    <property type="entry name" value="Kinase-like_dom_sf"/>
</dbReference>
<dbReference type="Pfam" id="PF18038">
    <property type="entry name" value="FERM_N_2"/>
    <property type="match status" value="2"/>
</dbReference>
<keyword evidence="16" id="KW-0829">Tyrosine-protein kinase</keyword>
<keyword evidence="10 20" id="KW-0547">Nucleotide-binding</keyword>
<dbReference type="InterPro" id="IPR005189">
    <property type="entry name" value="Focal_adhesion_kin_target_dom"/>
</dbReference>
<dbReference type="Pfam" id="PF21477">
    <property type="entry name" value="FERM_C_FAK1"/>
    <property type="match status" value="1"/>
</dbReference>
<dbReference type="GO" id="GO:0009887">
    <property type="term" value="P:animal organ morphogenesis"/>
    <property type="evidence" value="ECO:0007669"/>
    <property type="project" value="UniProtKB-ARBA"/>
</dbReference>
<dbReference type="SUPFAM" id="SSF54236">
    <property type="entry name" value="Ubiquitin-like"/>
    <property type="match status" value="2"/>
</dbReference>
<dbReference type="InterPro" id="IPR011993">
    <property type="entry name" value="PH-like_dom_sf"/>
</dbReference>
<keyword evidence="8" id="KW-0597">Phosphoprotein</keyword>
<evidence type="ECO:0000256" key="14">
    <source>
        <dbReference type="ARBA" id="ARBA00022999"/>
    </source>
</evidence>
<dbReference type="PRINTS" id="PR00109">
    <property type="entry name" value="TYRKINASE"/>
</dbReference>
<dbReference type="EMBL" id="JACSDZ010000001">
    <property type="protein sequence ID" value="KAF7418190.1"/>
    <property type="molecule type" value="Genomic_DNA"/>
</dbReference>
<evidence type="ECO:0000259" key="23">
    <source>
        <dbReference type="PROSITE" id="PS50057"/>
    </source>
</evidence>
<feature type="region of interest" description="Disordered" evidence="21">
    <location>
        <begin position="1394"/>
        <end position="1440"/>
    </location>
</feature>
<feature type="compositionally biased region" description="Gly residues" evidence="21">
    <location>
        <begin position="91"/>
        <end position="111"/>
    </location>
</feature>
<evidence type="ECO:0000256" key="20">
    <source>
        <dbReference type="PROSITE-ProRule" id="PRU10141"/>
    </source>
</evidence>
<evidence type="ECO:0000256" key="4">
    <source>
        <dbReference type="ARBA" id="ARBA00004496"/>
    </source>
</evidence>
<dbReference type="FunFam" id="1.10.510.10:FF:000039">
    <property type="entry name" value="Focal adhesion kinase, isoform D"/>
    <property type="match status" value="1"/>
</dbReference>
<evidence type="ECO:0000256" key="13">
    <source>
        <dbReference type="ARBA" id="ARBA00022949"/>
    </source>
</evidence>
<dbReference type="InterPro" id="IPR041390">
    <property type="entry name" value="FADK_N"/>
</dbReference>
<feature type="region of interest" description="Disordered" evidence="21">
    <location>
        <begin position="1685"/>
        <end position="1791"/>
    </location>
</feature>
<name>A0A834NUJ0_VESGE</name>
<evidence type="ECO:0000256" key="16">
    <source>
        <dbReference type="ARBA" id="ARBA00023137"/>
    </source>
</evidence>
<dbReference type="CDD" id="cd13190">
    <property type="entry name" value="FERM_C_FAK1"/>
    <property type="match status" value="1"/>
</dbReference>
<evidence type="ECO:0000256" key="18">
    <source>
        <dbReference type="ARBA" id="ARBA00051245"/>
    </source>
</evidence>
<dbReference type="GO" id="GO:0007172">
    <property type="term" value="P:signal complex assembly"/>
    <property type="evidence" value="ECO:0007669"/>
    <property type="project" value="InterPro"/>
</dbReference>
<evidence type="ECO:0000256" key="3">
    <source>
        <dbReference type="ARBA" id="ARBA00004413"/>
    </source>
</evidence>
<reference evidence="24" key="1">
    <citation type="journal article" date="2020" name="G3 (Bethesda)">
        <title>High-Quality Assemblies for Three Invasive Social Wasps from the &lt;i&gt;Vespula&lt;/i&gt; Genus.</title>
        <authorList>
            <person name="Harrop T.W.R."/>
            <person name="Guhlin J."/>
            <person name="McLaughlin G.M."/>
            <person name="Permina E."/>
            <person name="Stockwell P."/>
            <person name="Gilligan J."/>
            <person name="Le Lec M.F."/>
            <person name="Gruber M.A.M."/>
            <person name="Quinn O."/>
            <person name="Lovegrove M."/>
            <person name="Duncan E.J."/>
            <person name="Remnant E.J."/>
            <person name="Van Eeckhoven J."/>
            <person name="Graham B."/>
            <person name="Knapp R.A."/>
            <person name="Langford K.W."/>
            <person name="Kronenberg Z."/>
            <person name="Press M.O."/>
            <person name="Eacker S.M."/>
            <person name="Wilson-Rankin E.E."/>
            <person name="Purcell J."/>
            <person name="Lester P.J."/>
            <person name="Dearden P.K."/>
        </authorList>
    </citation>
    <scope>NUCLEOTIDE SEQUENCE</scope>
    <source>
        <strain evidence="24">Linc-1</strain>
    </source>
</reference>
<evidence type="ECO:0000256" key="19">
    <source>
        <dbReference type="ARBA" id="ARBA00061333"/>
    </source>
</evidence>
<organism evidence="24 25">
    <name type="scientific">Vespula germanica</name>
    <name type="common">German yellow jacket</name>
    <name type="synonym">Paravespula germanica</name>
    <dbReference type="NCBI Taxonomy" id="30212"/>
    <lineage>
        <taxon>Eukaryota</taxon>
        <taxon>Metazoa</taxon>
        <taxon>Ecdysozoa</taxon>
        <taxon>Arthropoda</taxon>
        <taxon>Hexapoda</taxon>
        <taxon>Insecta</taxon>
        <taxon>Pterygota</taxon>
        <taxon>Neoptera</taxon>
        <taxon>Endopterygota</taxon>
        <taxon>Hymenoptera</taxon>
        <taxon>Apocrita</taxon>
        <taxon>Aculeata</taxon>
        <taxon>Vespoidea</taxon>
        <taxon>Vespidae</taxon>
        <taxon>Vespinae</taxon>
        <taxon>Vespula</taxon>
    </lineage>
</organism>
<feature type="compositionally biased region" description="Basic and acidic residues" evidence="21">
    <location>
        <begin position="803"/>
        <end position="816"/>
    </location>
</feature>
<dbReference type="InterPro" id="IPR008266">
    <property type="entry name" value="Tyr_kinase_AS"/>
</dbReference>
<dbReference type="PANTHER" id="PTHR46221:SF9">
    <property type="entry name" value="NON-SPECIFIC PROTEIN-TYROSINE KINASE"/>
    <property type="match status" value="1"/>
</dbReference>
<dbReference type="SUPFAM" id="SSF56112">
    <property type="entry name" value="Protein kinase-like (PK-like)"/>
    <property type="match status" value="1"/>
</dbReference>
<evidence type="ECO:0000256" key="17">
    <source>
        <dbReference type="ARBA" id="ARBA00023273"/>
    </source>
</evidence>
<dbReference type="GO" id="GO:0042995">
    <property type="term" value="C:cell projection"/>
    <property type="evidence" value="ECO:0007669"/>
    <property type="project" value="UniProtKB-SubCell"/>
</dbReference>
<dbReference type="SMART" id="SM00295">
    <property type="entry name" value="B41"/>
    <property type="match status" value="1"/>
</dbReference>
<dbReference type="GO" id="GO:0005886">
    <property type="term" value="C:plasma membrane"/>
    <property type="evidence" value="ECO:0007669"/>
    <property type="project" value="UniProtKB-SubCell"/>
</dbReference>
<feature type="compositionally biased region" description="Low complexity" evidence="21">
    <location>
        <begin position="1093"/>
        <end position="1105"/>
    </location>
</feature>
<feature type="domain" description="FERM" evidence="23">
    <location>
        <begin position="125"/>
        <end position="479"/>
    </location>
</feature>
<feature type="compositionally biased region" description="Basic and acidic residues" evidence="21">
    <location>
        <begin position="1685"/>
        <end position="1700"/>
    </location>
</feature>
<dbReference type="EC" id="2.7.10.2" evidence="5"/>
<keyword evidence="9" id="KW-0808">Transferase</keyword>
<feature type="region of interest" description="Disordered" evidence="21">
    <location>
        <begin position="85"/>
        <end position="124"/>
    </location>
</feature>
<dbReference type="InterPro" id="IPR020635">
    <property type="entry name" value="Tyr_kinase_cat_dom"/>
</dbReference>
<dbReference type="InterPro" id="IPR029071">
    <property type="entry name" value="Ubiquitin-like_domsf"/>
</dbReference>
<feature type="region of interest" description="Disordered" evidence="21">
    <location>
        <begin position="1086"/>
        <end position="1105"/>
    </location>
</feature>
<dbReference type="Gene3D" id="2.30.29.30">
    <property type="entry name" value="Pleckstrin-homology domain (PH domain)/Phosphotyrosine-binding domain (PTB)"/>
    <property type="match status" value="1"/>
</dbReference>
<dbReference type="Gene3D" id="3.30.200.20">
    <property type="entry name" value="Phosphorylase Kinase, domain 1"/>
    <property type="match status" value="1"/>
</dbReference>
<dbReference type="InterPro" id="IPR049385">
    <property type="entry name" value="FAK1-like_FERM_C"/>
</dbReference>
<dbReference type="Pfam" id="PF07714">
    <property type="entry name" value="PK_Tyr_Ser-Thr"/>
    <property type="match status" value="1"/>
</dbReference>
<keyword evidence="17" id="KW-0966">Cell projection</keyword>
<dbReference type="SUPFAM" id="SSF68993">
    <property type="entry name" value="FAT domain of focal adhesion kinase"/>
    <property type="match status" value="1"/>
</dbReference>
<dbReference type="PROSITE" id="PS50011">
    <property type="entry name" value="PROTEIN_KINASE_DOM"/>
    <property type="match status" value="1"/>
</dbReference>
<dbReference type="GO" id="GO:0008284">
    <property type="term" value="P:positive regulation of cell population proliferation"/>
    <property type="evidence" value="ECO:0007669"/>
    <property type="project" value="UniProtKB-ARBA"/>
</dbReference>
<dbReference type="FunFam" id="1.20.80.10:FF:000004">
    <property type="entry name" value="Protein-tyrosine kinase 2-beta isoform 1"/>
    <property type="match status" value="1"/>
</dbReference>
<proteinExistence type="inferred from homology"/>
<dbReference type="GO" id="GO:0005925">
    <property type="term" value="C:focal adhesion"/>
    <property type="evidence" value="ECO:0007669"/>
    <property type="project" value="UniProtKB-SubCell"/>
</dbReference>
<gene>
    <name evidence="24" type="ORF">HZH68_000843</name>
</gene>
<feature type="region of interest" description="Disordered" evidence="21">
    <location>
        <begin position="803"/>
        <end position="843"/>
    </location>
</feature>
<dbReference type="InterPro" id="IPR036137">
    <property type="entry name" value="Focal_adhe_kin_target_dom_sf"/>
</dbReference>
<evidence type="ECO:0000256" key="11">
    <source>
        <dbReference type="ARBA" id="ARBA00022777"/>
    </source>
</evidence>
<feature type="compositionally biased region" description="Polar residues" evidence="21">
    <location>
        <begin position="920"/>
        <end position="929"/>
    </location>
</feature>
<evidence type="ECO:0000313" key="25">
    <source>
        <dbReference type="Proteomes" id="UP000617340"/>
    </source>
</evidence>
<dbReference type="Gene3D" id="1.20.120.330">
    <property type="entry name" value="Nucleotidyltransferases domain 2"/>
    <property type="match status" value="1"/>
</dbReference>
<feature type="binding site" evidence="20">
    <location>
        <position position="573"/>
    </location>
    <ligand>
        <name>ATP</name>
        <dbReference type="ChEBI" id="CHEBI:30616"/>
    </ligand>
</feature>
<dbReference type="PANTHER" id="PTHR46221">
    <property type="entry name" value="FERM AND PDZ DOMAIN-CONTAINING PROTEIN FAMILY MEMBER"/>
    <property type="match status" value="1"/>
</dbReference>
<dbReference type="InterPro" id="IPR019748">
    <property type="entry name" value="FERM_central"/>
</dbReference>
<dbReference type="Proteomes" id="UP000617340">
    <property type="component" value="Unassembled WGS sequence"/>
</dbReference>
<feature type="domain" description="Protein kinase" evidence="22">
    <location>
        <begin position="541"/>
        <end position="799"/>
    </location>
</feature>
<dbReference type="Gene3D" id="1.10.510.10">
    <property type="entry name" value="Transferase(Phosphotransferase) domain 1"/>
    <property type="match status" value="1"/>
</dbReference>
<dbReference type="Pfam" id="PF00373">
    <property type="entry name" value="FERM_M"/>
    <property type="match status" value="1"/>
</dbReference>
<dbReference type="GO" id="GO:0005737">
    <property type="term" value="C:cytoplasm"/>
    <property type="evidence" value="ECO:0007669"/>
    <property type="project" value="UniProtKB-SubCell"/>
</dbReference>
<dbReference type="InterPro" id="IPR000719">
    <property type="entry name" value="Prot_kinase_dom"/>
</dbReference>
<dbReference type="CDD" id="cd05056">
    <property type="entry name" value="PTKc_FAK"/>
    <property type="match status" value="1"/>
</dbReference>
<feature type="region of interest" description="Disordered" evidence="21">
    <location>
        <begin position="917"/>
        <end position="973"/>
    </location>
</feature>
<comment type="subcellular location">
    <subcellularLocation>
        <location evidence="1">Cell junction</location>
        <location evidence="1">Focal adhesion</location>
    </subcellularLocation>
    <subcellularLocation>
        <location evidence="3">Cell membrane</location>
        <topology evidence="3">Peripheral membrane protein</topology>
        <orientation evidence="3">Cytoplasmic side</orientation>
    </subcellularLocation>
    <subcellularLocation>
        <location evidence="2">Cell projection</location>
    </subcellularLocation>
    <subcellularLocation>
        <location evidence="4">Cytoplasm</location>
    </subcellularLocation>
</comment>
<dbReference type="SUPFAM" id="SSF50729">
    <property type="entry name" value="PH domain-like"/>
    <property type="match status" value="1"/>
</dbReference>
<keyword evidence="13" id="KW-0965">Cell junction</keyword>
<keyword evidence="15" id="KW-0472">Membrane</keyword>
<dbReference type="InterPro" id="IPR035963">
    <property type="entry name" value="FERM_2"/>
</dbReference>
<keyword evidence="12 20" id="KW-0067">ATP-binding</keyword>
<accession>A0A834NUJ0</accession>
<evidence type="ECO:0000256" key="6">
    <source>
        <dbReference type="ARBA" id="ARBA00022475"/>
    </source>
</evidence>
<dbReference type="InterPro" id="IPR017441">
    <property type="entry name" value="Protein_kinase_ATP_BS"/>
</dbReference>
<evidence type="ECO:0000256" key="5">
    <source>
        <dbReference type="ARBA" id="ARBA00011903"/>
    </source>
</evidence>
<dbReference type="CDD" id="cd14473">
    <property type="entry name" value="FERM_B-lobe"/>
    <property type="match status" value="1"/>
</dbReference>
<dbReference type="Pfam" id="PF03623">
    <property type="entry name" value="Focal_AT"/>
    <property type="match status" value="1"/>
</dbReference>
<dbReference type="Gene3D" id="3.10.20.90">
    <property type="entry name" value="Phosphatidylinositol 3-kinase Catalytic Subunit, Chain A, domain 1"/>
    <property type="match status" value="1"/>
</dbReference>
<evidence type="ECO:0000259" key="22">
    <source>
        <dbReference type="PROSITE" id="PS50011"/>
    </source>
</evidence>
<dbReference type="PROSITE" id="PS00109">
    <property type="entry name" value="PROTEIN_KINASE_TYR"/>
    <property type="match status" value="1"/>
</dbReference>
<evidence type="ECO:0000256" key="21">
    <source>
        <dbReference type="SAM" id="MobiDB-lite"/>
    </source>
</evidence>
<dbReference type="PROSITE" id="PS00107">
    <property type="entry name" value="PROTEIN_KINASE_ATP"/>
    <property type="match status" value="1"/>
</dbReference>
<keyword evidence="25" id="KW-1185">Reference proteome</keyword>
<evidence type="ECO:0000256" key="12">
    <source>
        <dbReference type="ARBA" id="ARBA00022840"/>
    </source>
</evidence>
<dbReference type="InterPro" id="IPR041784">
    <property type="entry name" value="FAK1/PYK2_FERM_C"/>
</dbReference>
<dbReference type="GO" id="GO:0004715">
    <property type="term" value="F:non-membrane spanning protein tyrosine kinase activity"/>
    <property type="evidence" value="ECO:0007669"/>
    <property type="project" value="UniProtKB-EC"/>
</dbReference>
<feature type="compositionally biased region" description="Low complexity" evidence="21">
    <location>
        <begin position="930"/>
        <end position="946"/>
    </location>
</feature>
<feature type="region of interest" description="Disordered" evidence="21">
    <location>
        <begin position="1487"/>
        <end position="1529"/>
    </location>
</feature>
<evidence type="ECO:0000256" key="2">
    <source>
        <dbReference type="ARBA" id="ARBA00004316"/>
    </source>
</evidence>
<keyword evidence="6" id="KW-1003">Cell membrane</keyword>
<feature type="compositionally biased region" description="Polar residues" evidence="21">
    <location>
        <begin position="947"/>
        <end position="965"/>
    </location>
</feature>
<dbReference type="GO" id="GO:0005524">
    <property type="term" value="F:ATP binding"/>
    <property type="evidence" value="ECO:0007669"/>
    <property type="project" value="UniProtKB-UniRule"/>
</dbReference>
<keyword evidence="14" id="KW-0727">SH2 domain</keyword>
<protein>
    <recommendedName>
        <fullName evidence="5">non-specific protein-tyrosine kinase</fullName>
        <ecNumber evidence="5">2.7.10.2</ecNumber>
    </recommendedName>
</protein>
<dbReference type="InterPro" id="IPR001245">
    <property type="entry name" value="Ser-Thr/Tyr_kinase_cat_dom"/>
</dbReference>
<dbReference type="FunFam" id="3.30.200.20:FF:000194">
    <property type="entry name" value="protein-tyrosine kinase 2-beta isoform X1"/>
    <property type="match status" value="1"/>
</dbReference>